<accession>A0AAE0Y2M4</accession>
<proteinExistence type="predicted"/>
<keyword evidence="2" id="KW-1185">Reference proteome</keyword>
<comment type="caution">
    <text evidence="1">The sequence shown here is derived from an EMBL/GenBank/DDBJ whole genome shotgun (WGS) entry which is preliminary data.</text>
</comment>
<name>A0AAE0Y2M4_9GAST</name>
<reference evidence="1" key="1">
    <citation type="journal article" date="2023" name="G3 (Bethesda)">
        <title>A reference genome for the long-term kleptoplast-retaining sea slug Elysia crispata morphotype clarki.</title>
        <authorList>
            <person name="Eastman K.E."/>
            <person name="Pendleton A.L."/>
            <person name="Shaikh M.A."/>
            <person name="Suttiyut T."/>
            <person name="Ogas R."/>
            <person name="Tomko P."/>
            <person name="Gavelis G."/>
            <person name="Widhalm J.R."/>
            <person name="Wisecaver J.H."/>
        </authorList>
    </citation>
    <scope>NUCLEOTIDE SEQUENCE</scope>
    <source>
        <strain evidence="1">ECLA1</strain>
    </source>
</reference>
<dbReference type="Proteomes" id="UP001283361">
    <property type="component" value="Unassembled WGS sequence"/>
</dbReference>
<evidence type="ECO:0000313" key="2">
    <source>
        <dbReference type="Proteomes" id="UP001283361"/>
    </source>
</evidence>
<organism evidence="1 2">
    <name type="scientific">Elysia crispata</name>
    <name type="common">lettuce slug</name>
    <dbReference type="NCBI Taxonomy" id="231223"/>
    <lineage>
        <taxon>Eukaryota</taxon>
        <taxon>Metazoa</taxon>
        <taxon>Spiralia</taxon>
        <taxon>Lophotrochozoa</taxon>
        <taxon>Mollusca</taxon>
        <taxon>Gastropoda</taxon>
        <taxon>Heterobranchia</taxon>
        <taxon>Euthyneura</taxon>
        <taxon>Panpulmonata</taxon>
        <taxon>Sacoglossa</taxon>
        <taxon>Placobranchoidea</taxon>
        <taxon>Plakobranchidae</taxon>
        <taxon>Elysia</taxon>
    </lineage>
</organism>
<dbReference type="AlphaFoldDB" id="A0AAE0Y2M4"/>
<protein>
    <submittedName>
        <fullName evidence="1">Uncharacterized protein</fullName>
    </submittedName>
</protein>
<dbReference type="EMBL" id="JAWDGP010007121">
    <property type="protein sequence ID" value="KAK3729694.1"/>
    <property type="molecule type" value="Genomic_DNA"/>
</dbReference>
<gene>
    <name evidence="1" type="ORF">RRG08_006764</name>
</gene>
<evidence type="ECO:0000313" key="1">
    <source>
        <dbReference type="EMBL" id="KAK3729694.1"/>
    </source>
</evidence>
<sequence>MTRPSKWSVKPCQDPSCRMRSGFPSFQHEPLLTSYFPWPQNRPNARQKRSLVNGKCGMVSFLNHVSKFDELEDCDTPSSVLLRRTDFFGVASTDMRTASNVLSTSYRLCIAHSASFVTN</sequence>